<evidence type="ECO:0000313" key="2">
    <source>
        <dbReference type="EMBL" id="QIM67334.1"/>
    </source>
</evidence>
<dbReference type="AlphaFoldDB" id="A0A6G8JJY0"/>
<reference evidence="2 3" key="1">
    <citation type="submission" date="2016-03" db="EMBL/GenBank/DDBJ databases">
        <authorList>
            <person name="Bojesen A.M."/>
            <person name="Planet P."/>
            <person name="Hansen M.J."/>
        </authorList>
    </citation>
    <scope>NUCLEOTIDE SEQUENCE [LARGE SCALE GENOMIC DNA]</scope>
    <source>
        <strain evidence="2 3">B 234/94</strain>
    </source>
</reference>
<dbReference type="Pfam" id="PF00027">
    <property type="entry name" value="cNMP_binding"/>
    <property type="match status" value="1"/>
</dbReference>
<accession>A0A6G8JJY0</accession>
<dbReference type="PROSITE" id="PS50042">
    <property type="entry name" value="CNMP_BINDING_3"/>
    <property type="match status" value="1"/>
</dbReference>
<dbReference type="RefSeq" id="WP_165889477.1">
    <property type="nucleotide sequence ID" value="NZ_CP015030.1"/>
</dbReference>
<dbReference type="Gene3D" id="2.60.120.10">
    <property type="entry name" value="Jelly Rolls"/>
    <property type="match status" value="1"/>
</dbReference>
<dbReference type="CDD" id="cd00038">
    <property type="entry name" value="CAP_ED"/>
    <property type="match status" value="1"/>
</dbReference>
<dbReference type="PANTHER" id="PTHR24567">
    <property type="entry name" value="CRP FAMILY TRANSCRIPTIONAL REGULATORY PROTEIN"/>
    <property type="match status" value="1"/>
</dbReference>
<feature type="domain" description="Cyclic nucleotide-binding" evidence="1">
    <location>
        <begin position="22"/>
        <end position="71"/>
    </location>
</feature>
<dbReference type="GO" id="GO:0005829">
    <property type="term" value="C:cytosol"/>
    <property type="evidence" value="ECO:0007669"/>
    <property type="project" value="TreeGrafter"/>
</dbReference>
<protein>
    <submittedName>
        <fullName evidence="2">Cyclic nucleotide-binding protein</fullName>
    </submittedName>
</protein>
<dbReference type="InterPro" id="IPR000595">
    <property type="entry name" value="cNMP-bd_dom"/>
</dbReference>
<gene>
    <name evidence="2" type="ORF">A4G16_08100</name>
</gene>
<dbReference type="Proteomes" id="UP000501366">
    <property type="component" value="Chromosome"/>
</dbReference>
<dbReference type="PANTHER" id="PTHR24567:SF74">
    <property type="entry name" value="HTH-TYPE TRANSCRIPTIONAL REGULATOR ARCR"/>
    <property type="match status" value="1"/>
</dbReference>
<organism evidence="2 3">
    <name type="scientific">Mannheimia granulomatis</name>
    <dbReference type="NCBI Taxonomy" id="85402"/>
    <lineage>
        <taxon>Bacteria</taxon>
        <taxon>Pseudomonadati</taxon>
        <taxon>Pseudomonadota</taxon>
        <taxon>Gammaproteobacteria</taxon>
        <taxon>Pasteurellales</taxon>
        <taxon>Pasteurellaceae</taxon>
        <taxon>Mannheimia</taxon>
    </lineage>
</organism>
<evidence type="ECO:0000259" key="1">
    <source>
        <dbReference type="PROSITE" id="PS50042"/>
    </source>
</evidence>
<proteinExistence type="predicted"/>
<dbReference type="InterPro" id="IPR050397">
    <property type="entry name" value="Env_Response_Regulators"/>
</dbReference>
<dbReference type="GO" id="GO:0003700">
    <property type="term" value="F:DNA-binding transcription factor activity"/>
    <property type="evidence" value="ECO:0007669"/>
    <property type="project" value="TreeGrafter"/>
</dbReference>
<name>A0A6G8JJY0_9PAST</name>
<dbReference type="SMART" id="SM00100">
    <property type="entry name" value="cNMP"/>
    <property type="match status" value="1"/>
</dbReference>
<sequence length="183" mass="21311">MDAINFPSPETLRGCQQSSLNYLEKGVTAYSQGSQAQEFYYLKKGLIGLYHMLDNGKESLVRIYQDQEYFGFRTFFGDHFYHCTAKVLQSAEVVRIKPLQLSSFFTQNPKLTAYLIRQLAGELQDAEYRLSQVSYQRTQERVSSSIAYLTENYPNYHWTYREIAEFSGCETETAIRISRLLKK</sequence>
<dbReference type="EMBL" id="CP015030">
    <property type="protein sequence ID" value="QIM67334.1"/>
    <property type="molecule type" value="Genomic_DNA"/>
</dbReference>
<evidence type="ECO:0000313" key="3">
    <source>
        <dbReference type="Proteomes" id="UP000501366"/>
    </source>
</evidence>
<dbReference type="InterPro" id="IPR018490">
    <property type="entry name" value="cNMP-bd_dom_sf"/>
</dbReference>
<dbReference type="SUPFAM" id="SSF51206">
    <property type="entry name" value="cAMP-binding domain-like"/>
    <property type="match status" value="1"/>
</dbReference>
<dbReference type="InterPro" id="IPR014710">
    <property type="entry name" value="RmlC-like_jellyroll"/>
</dbReference>
<dbReference type="KEGG" id="mgra:A4G16_08100"/>